<dbReference type="InterPro" id="IPR036013">
    <property type="entry name" value="Band_7/SPFH_dom_sf"/>
</dbReference>
<feature type="coiled-coil region" evidence="1">
    <location>
        <begin position="202"/>
        <end position="229"/>
    </location>
</feature>
<dbReference type="PROSITE" id="PS51257">
    <property type="entry name" value="PROKAR_LIPOPROTEIN"/>
    <property type="match status" value="1"/>
</dbReference>
<organism evidence="3">
    <name type="scientific">Rhizobium phage LG08</name>
    <dbReference type="NCBI Taxonomy" id="3129229"/>
    <lineage>
        <taxon>Viruses</taxon>
        <taxon>Duplodnaviria</taxon>
        <taxon>Heunggongvirae</taxon>
        <taxon>Uroviricota</taxon>
        <taxon>Caudoviricetes</taxon>
    </lineage>
</organism>
<dbReference type="SUPFAM" id="SSF117892">
    <property type="entry name" value="Band 7/SPFH domain"/>
    <property type="match status" value="1"/>
</dbReference>
<dbReference type="EMBL" id="PP429226">
    <property type="protein sequence ID" value="XCI77426.1"/>
    <property type="molecule type" value="Genomic_DNA"/>
</dbReference>
<evidence type="ECO:0000313" key="3">
    <source>
        <dbReference type="EMBL" id="XCI77426.1"/>
    </source>
</evidence>
<protein>
    <submittedName>
        <fullName evidence="3">Lipoprotein</fullName>
    </submittedName>
</protein>
<keyword evidence="3" id="KW-0449">Lipoprotein</keyword>
<proteinExistence type="predicted"/>
<evidence type="ECO:0000256" key="1">
    <source>
        <dbReference type="SAM" id="Coils"/>
    </source>
</evidence>
<reference evidence="3" key="1">
    <citation type="submission" date="2024-03" db="EMBL/GenBank/DDBJ databases">
        <authorList>
            <person name="Chantapakul B."/>
            <person name="Wang S."/>
        </authorList>
    </citation>
    <scope>NUCLEOTIDE SEQUENCE</scope>
</reference>
<dbReference type="Pfam" id="PF01145">
    <property type="entry name" value="Band_7"/>
    <property type="match status" value="1"/>
</dbReference>
<dbReference type="PANTHER" id="PTHR42911:SF1">
    <property type="entry name" value="MODULATOR OF FTSH PROTEASE HFLC"/>
    <property type="match status" value="1"/>
</dbReference>
<keyword evidence="1" id="KW-0175">Coiled coil</keyword>
<dbReference type="InterPro" id="IPR001107">
    <property type="entry name" value="Band_7"/>
</dbReference>
<sequence>MKLSRIISVGLLAALVASCARVEAGNVGIKVKLLGDEKGVSNTEVLGPGRYWEGWNEKIYTFPTFTQNKIWEADKDSPKKAFEFQTNQGMVVSVDMGLSYYVQAESAATVFQKYRRGIDEITDIYLKNMIRDSLVAEGSKITVEDAYGAGKEALLERVQDRVRKQVEDIGIKIERIYWIGQFQLPQEVIEKINAKIQAGQMTEQRLQEVEQSRAEAQKLEAEALGLKNAAILKAEGEAEANRLITESISEELIRYKQIDTWDGVLPKVTGGATPMIKID</sequence>
<dbReference type="Gene3D" id="3.30.479.30">
    <property type="entry name" value="Band 7 domain"/>
    <property type="match status" value="1"/>
</dbReference>
<dbReference type="PANTHER" id="PTHR42911">
    <property type="entry name" value="MODULATOR OF FTSH PROTEASE HFLC"/>
    <property type="match status" value="1"/>
</dbReference>
<evidence type="ECO:0000259" key="2">
    <source>
        <dbReference type="Pfam" id="PF01145"/>
    </source>
</evidence>
<feature type="domain" description="Band 7" evidence="2">
    <location>
        <begin position="21"/>
        <end position="216"/>
    </location>
</feature>
<accession>A0AAU8HYA9</accession>
<gene>
    <name evidence="3" type="ORF">LDCGVIBL_CDS0068</name>
</gene>
<name>A0AAU8HYA9_9CAUD</name>